<gene>
    <name evidence="2" type="ORF">ACFO5W_13650</name>
</gene>
<protein>
    <submittedName>
        <fullName evidence="2">YXWGXW repeat-containing protein</fullName>
    </submittedName>
</protein>
<evidence type="ECO:0000256" key="1">
    <source>
        <dbReference type="SAM" id="MobiDB-lite"/>
    </source>
</evidence>
<reference evidence="3" key="1">
    <citation type="journal article" date="2019" name="Int. J. Syst. Evol. Microbiol.">
        <title>The Global Catalogue of Microorganisms (GCM) 10K type strain sequencing project: providing services to taxonomists for standard genome sequencing and annotation.</title>
        <authorList>
            <consortium name="The Broad Institute Genomics Platform"/>
            <consortium name="The Broad Institute Genome Sequencing Center for Infectious Disease"/>
            <person name="Wu L."/>
            <person name="Ma J."/>
        </authorList>
    </citation>
    <scope>NUCLEOTIDE SEQUENCE [LARGE SCALE GENOMIC DNA]</scope>
    <source>
        <strain evidence="3">CCM 4481</strain>
    </source>
</reference>
<feature type="region of interest" description="Disordered" evidence="1">
    <location>
        <begin position="333"/>
        <end position="357"/>
    </location>
</feature>
<organism evidence="2 3">
    <name type="scientific">Dyella halodurans</name>
    <dbReference type="NCBI Taxonomy" id="1920171"/>
    <lineage>
        <taxon>Bacteria</taxon>
        <taxon>Pseudomonadati</taxon>
        <taxon>Pseudomonadota</taxon>
        <taxon>Gammaproteobacteria</taxon>
        <taxon>Lysobacterales</taxon>
        <taxon>Rhodanobacteraceae</taxon>
        <taxon>Dyella</taxon>
    </lineage>
</organism>
<dbReference type="EMBL" id="JBHSGA010000017">
    <property type="protein sequence ID" value="MFC4527682.1"/>
    <property type="molecule type" value="Genomic_DNA"/>
</dbReference>
<accession>A0ABV9C4P4</accession>
<sequence>MDKLRLDHPARWTTQRLLGLVAAAIVWAVAAATPLPARAEVSIDLGVSVGYPPPPLPLEEQPPIPGSDYIWTPGYWAWGDDGYYWVPGFWVLAPFYGALWTPAYWGWFGRVCVFHPGYWARHVGFYGGINYGFGYPGHGYVGGRWGPGGFYYNRAVNQIHDPRVTNVYDARVANNGVINRTSFNGGPGGTVAQPSAQDAAVAREAHVAPVAAQLKQVATANRDPSMRASVNHGAPLVGATARASAANRRASAQAMPVANAQRTLPVVPSLHSATVLRSAGFAPHAAGASQRSTAQVARGYAPASSSAMSHARTLPTYAYRPGNSQVAYQRPAVHAAPASRPVHVAGPAHAGGGGMRH</sequence>
<dbReference type="Pfam" id="PF12779">
    <property type="entry name" value="WXXGXW"/>
    <property type="match status" value="2"/>
</dbReference>
<dbReference type="InterPro" id="IPR024447">
    <property type="entry name" value="YXWGXW_rpt"/>
</dbReference>
<comment type="caution">
    <text evidence="2">The sequence shown here is derived from an EMBL/GenBank/DDBJ whole genome shotgun (WGS) entry which is preliminary data.</text>
</comment>
<name>A0ABV9C4P4_9GAMM</name>
<evidence type="ECO:0000313" key="3">
    <source>
        <dbReference type="Proteomes" id="UP001595961"/>
    </source>
</evidence>
<proteinExistence type="predicted"/>
<dbReference type="Proteomes" id="UP001595961">
    <property type="component" value="Unassembled WGS sequence"/>
</dbReference>
<evidence type="ECO:0000313" key="2">
    <source>
        <dbReference type="EMBL" id="MFC4527682.1"/>
    </source>
</evidence>
<dbReference type="RefSeq" id="WP_266150362.1">
    <property type="nucleotide sequence ID" value="NZ_CP064028.1"/>
</dbReference>
<keyword evidence="3" id="KW-1185">Reference proteome</keyword>